<organism evidence="4 5">
    <name type="scientific">Punctularia strigosozonata (strain HHB-11173)</name>
    <name type="common">White-rot fungus</name>
    <dbReference type="NCBI Taxonomy" id="741275"/>
    <lineage>
        <taxon>Eukaryota</taxon>
        <taxon>Fungi</taxon>
        <taxon>Dikarya</taxon>
        <taxon>Basidiomycota</taxon>
        <taxon>Agaricomycotina</taxon>
        <taxon>Agaricomycetes</taxon>
        <taxon>Corticiales</taxon>
        <taxon>Punctulariaceae</taxon>
        <taxon>Punctularia</taxon>
    </lineage>
</organism>
<protein>
    <submittedName>
        <fullName evidence="4">Glycoside hydrolase family 16 protein</fullName>
    </submittedName>
</protein>
<dbReference type="InterPro" id="IPR013320">
    <property type="entry name" value="ConA-like_dom_sf"/>
</dbReference>
<keyword evidence="5" id="KW-1185">Reference proteome</keyword>
<dbReference type="KEGG" id="psq:PUNSTDRAFT_76166"/>
<dbReference type="GO" id="GO:0004553">
    <property type="term" value="F:hydrolase activity, hydrolyzing O-glycosyl compounds"/>
    <property type="evidence" value="ECO:0007669"/>
    <property type="project" value="InterPro"/>
</dbReference>
<evidence type="ECO:0000256" key="1">
    <source>
        <dbReference type="ARBA" id="ARBA00006865"/>
    </source>
</evidence>
<dbReference type="OrthoDB" id="4781at2759"/>
<dbReference type="GeneID" id="18885634"/>
<dbReference type="Pfam" id="PF00722">
    <property type="entry name" value="Glyco_hydro_16"/>
    <property type="match status" value="1"/>
</dbReference>
<dbReference type="GO" id="GO:0005975">
    <property type="term" value="P:carbohydrate metabolic process"/>
    <property type="evidence" value="ECO:0007669"/>
    <property type="project" value="InterPro"/>
</dbReference>
<dbReference type="InterPro" id="IPR000757">
    <property type="entry name" value="Beta-glucanase-like"/>
</dbReference>
<dbReference type="SUPFAM" id="SSF49899">
    <property type="entry name" value="Concanavalin A-like lectins/glucanases"/>
    <property type="match status" value="1"/>
</dbReference>
<evidence type="ECO:0000313" key="4">
    <source>
        <dbReference type="EMBL" id="EIN04519.1"/>
    </source>
</evidence>
<keyword evidence="4" id="KW-0378">Hydrolase</keyword>
<proteinExistence type="inferred from homology"/>
<dbReference type="AlphaFoldDB" id="R7S3T3"/>
<name>R7S3T3_PUNST</name>
<feature type="transmembrane region" description="Helical" evidence="2">
    <location>
        <begin position="58"/>
        <end position="80"/>
    </location>
</feature>
<dbReference type="EMBL" id="JH687554">
    <property type="protein sequence ID" value="EIN04519.1"/>
    <property type="molecule type" value="Genomic_DNA"/>
</dbReference>
<evidence type="ECO:0000259" key="3">
    <source>
        <dbReference type="PROSITE" id="PS51762"/>
    </source>
</evidence>
<dbReference type="eggNOG" id="ENOG502QRX5">
    <property type="taxonomic scope" value="Eukaryota"/>
</dbReference>
<sequence length="434" mass="48974">MTLYTSASYNASAADSSTIDGAKIAPNVPAPSKRLKSTMLTGPIEKPWTEEKDKLKRAAYWITYAVMLLGVAGSVVRCYFGWKQVPRITKPLCLVLDDNFDTFDTENVWTHEVDLGGFGNGEFEMATASPNNSFVEDGLLYLMPTLTSDVIGTSAIFDGYTYNLTGCTNVNQTACGAVSNHTAGTVINPVMSARITTQKTRSIRFGRVEVRAKNPKGDWLWPAIWMLPKDNTYGPWPMSGEIDLMESRGNGPKYKNQGNNYVRGSLNWGPTTWINGMWRTSGFWTERRKSYDDGFHTYVLEWTEDFIRIYVDTRLHHMLDLRFNEPFFKRGKFPSTITNGTQQIVLENPWVNGVTVPNAAPFDQQFYLIMDVAVGGTNGWFPDNVGDKPWLDGSNNAMRDFASSQSEWYKTWPQGSNVKDRALVVDYVKMWEEC</sequence>
<dbReference type="PANTHER" id="PTHR10963:SF55">
    <property type="entry name" value="GLYCOSIDE HYDROLASE FAMILY 16 PROTEIN"/>
    <property type="match status" value="1"/>
</dbReference>
<evidence type="ECO:0000313" key="5">
    <source>
        <dbReference type="Proteomes" id="UP000054196"/>
    </source>
</evidence>
<keyword evidence="2" id="KW-0812">Transmembrane</keyword>
<dbReference type="Gene3D" id="2.60.120.200">
    <property type="match status" value="1"/>
</dbReference>
<dbReference type="PROSITE" id="PS51762">
    <property type="entry name" value="GH16_2"/>
    <property type="match status" value="1"/>
</dbReference>
<evidence type="ECO:0000256" key="2">
    <source>
        <dbReference type="SAM" id="Phobius"/>
    </source>
</evidence>
<keyword evidence="2" id="KW-1133">Transmembrane helix</keyword>
<dbReference type="OMA" id="HCTNDAF"/>
<comment type="similarity">
    <text evidence="1">Belongs to the glycosyl hydrolase 16 family.</text>
</comment>
<accession>R7S3T3</accession>
<dbReference type="RefSeq" id="XP_007388314.1">
    <property type="nucleotide sequence ID" value="XM_007388252.1"/>
</dbReference>
<feature type="domain" description="GH16" evidence="3">
    <location>
        <begin position="80"/>
        <end position="417"/>
    </location>
</feature>
<dbReference type="InterPro" id="IPR050546">
    <property type="entry name" value="Glycosyl_Hydrlase_16"/>
</dbReference>
<dbReference type="Proteomes" id="UP000054196">
    <property type="component" value="Unassembled WGS sequence"/>
</dbReference>
<reference evidence="5" key="1">
    <citation type="journal article" date="2012" name="Science">
        <title>The Paleozoic origin of enzymatic lignin decomposition reconstructed from 31 fungal genomes.</title>
        <authorList>
            <person name="Floudas D."/>
            <person name="Binder M."/>
            <person name="Riley R."/>
            <person name="Barry K."/>
            <person name="Blanchette R.A."/>
            <person name="Henrissat B."/>
            <person name="Martinez A.T."/>
            <person name="Otillar R."/>
            <person name="Spatafora J.W."/>
            <person name="Yadav J.S."/>
            <person name="Aerts A."/>
            <person name="Benoit I."/>
            <person name="Boyd A."/>
            <person name="Carlson A."/>
            <person name="Copeland A."/>
            <person name="Coutinho P.M."/>
            <person name="de Vries R.P."/>
            <person name="Ferreira P."/>
            <person name="Findley K."/>
            <person name="Foster B."/>
            <person name="Gaskell J."/>
            <person name="Glotzer D."/>
            <person name="Gorecki P."/>
            <person name="Heitman J."/>
            <person name="Hesse C."/>
            <person name="Hori C."/>
            <person name="Igarashi K."/>
            <person name="Jurgens J.A."/>
            <person name="Kallen N."/>
            <person name="Kersten P."/>
            <person name="Kohler A."/>
            <person name="Kuees U."/>
            <person name="Kumar T.K.A."/>
            <person name="Kuo A."/>
            <person name="LaButti K."/>
            <person name="Larrondo L.F."/>
            <person name="Lindquist E."/>
            <person name="Ling A."/>
            <person name="Lombard V."/>
            <person name="Lucas S."/>
            <person name="Lundell T."/>
            <person name="Martin R."/>
            <person name="McLaughlin D.J."/>
            <person name="Morgenstern I."/>
            <person name="Morin E."/>
            <person name="Murat C."/>
            <person name="Nagy L.G."/>
            <person name="Nolan M."/>
            <person name="Ohm R.A."/>
            <person name="Patyshakuliyeva A."/>
            <person name="Rokas A."/>
            <person name="Ruiz-Duenas F.J."/>
            <person name="Sabat G."/>
            <person name="Salamov A."/>
            <person name="Samejima M."/>
            <person name="Schmutz J."/>
            <person name="Slot J.C."/>
            <person name="St John F."/>
            <person name="Stenlid J."/>
            <person name="Sun H."/>
            <person name="Sun S."/>
            <person name="Syed K."/>
            <person name="Tsang A."/>
            <person name="Wiebenga A."/>
            <person name="Young D."/>
            <person name="Pisabarro A."/>
            <person name="Eastwood D.C."/>
            <person name="Martin F."/>
            <person name="Cullen D."/>
            <person name="Grigoriev I.V."/>
            <person name="Hibbett D.S."/>
        </authorList>
    </citation>
    <scope>NUCLEOTIDE SEQUENCE [LARGE SCALE GENOMIC DNA]</scope>
    <source>
        <strain evidence="5">HHB-11173 SS5</strain>
    </source>
</reference>
<dbReference type="HOGENOM" id="CLU_019533_1_2_1"/>
<dbReference type="PANTHER" id="PTHR10963">
    <property type="entry name" value="GLYCOSYL HYDROLASE-RELATED"/>
    <property type="match status" value="1"/>
</dbReference>
<gene>
    <name evidence="4" type="ORF">PUNSTDRAFT_76166</name>
</gene>
<keyword evidence="2" id="KW-0472">Membrane</keyword>